<feature type="domain" description="Transposase IS110-like N-terminal" evidence="1">
    <location>
        <begin position="36"/>
        <end position="113"/>
    </location>
</feature>
<keyword evidence="3" id="KW-1185">Reference proteome</keyword>
<dbReference type="InterPro" id="IPR002525">
    <property type="entry name" value="Transp_IS110-like_N"/>
</dbReference>
<dbReference type="EMBL" id="VFIA01000043">
    <property type="protein sequence ID" value="MBC3794335.1"/>
    <property type="molecule type" value="Genomic_DNA"/>
</dbReference>
<sequence length="152" mass="17015">MFHIFIPFVYDILPALLCWAGHQRTPRGKDTLQVCLSVIDQTGRVSVKATTKVVNKPVGFASLLTWVSRHRKLDLPLIYLMESTGVYHEAVAWYLHQQDQSVSILLPNKAKYYLKSLGYNRAAGAVKKRQNRRSGFVPDGSGTAIADLETAL</sequence>
<organism evidence="2 3">
    <name type="scientific">Spirosoma utsteinense</name>
    <dbReference type="NCBI Taxonomy" id="2585773"/>
    <lineage>
        <taxon>Bacteria</taxon>
        <taxon>Pseudomonadati</taxon>
        <taxon>Bacteroidota</taxon>
        <taxon>Cytophagia</taxon>
        <taxon>Cytophagales</taxon>
        <taxon>Cytophagaceae</taxon>
        <taxon>Spirosoma</taxon>
    </lineage>
</organism>
<evidence type="ECO:0000259" key="1">
    <source>
        <dbReference type="Pfam" id="PF01548"/>
    </source>
</evidence>
<dbReference type="RefSeq" id="WP_235985560.1">
    <property type="nucleotide sequence ID" value="NZ_VFIA01000043.1"/>
</dbReference>
<proteinExistence type="predicted"/>
<protein>
    <submittedName>
        <fullName evidence="2">Transposase</fullName>
    </submittedName>
</protein>
<evidence type="ECO:0000313" key="2">
    <source>
        <dbReference type="EMBL" id="MBC3794335.1"/>
    </source>
</evidence>
<comment type="caution">
    <text evidence="2">The sequence shown here is derived from an EMBL/GenBank/DDBJ whole genome shotgun (WGS) entry which is preliminary data.</text>
</comment>
<dbReference type="Pfam" id="PF01548">
    <property type="entry name" value="DEDD_Tnp_IS110"/>
    <property type="match status" value="1"/>
</dbReference>
<reference evidence="2 3" key="1">
    <citation type="submission" date="2019-06" db="EMBL/GenBank/DDBJ databases">
        <title>Spirosoma utsteinense sp. nov. isolated from Antarctic ice-free soils.</title>
        <authorList>
            <person name="Tahon G."/>
        </authorList>
    </citation>
    <scope>NUCLEOTIDE SEQUENCE [LARGE SCALE GENOMIC DNA]</scope>
    <source>
        <strain evidence="2 3">LMG 31447</strain>
    </source>
</reference>
<evidence type="ECO:0000313" key="3">
    <source>
        <dbReference type="Proteomes" id="UP000700732"/>
    </source>
</evidence>
<gene>
    <name evidence="2" type="ORF">FH603_4862</name>
</gene>
<name>A0ABR6WEB1_9BACT</name>
<accession>A0ABR6WEB1</accession>
<dbReference type="Proteomes" id="UP000700732">
    <property type="component" value="Unassembled WGS sequence"/>
</dbReference>